<evidence type="ECO:0000313" key="2">
    <source>
        <dbReference type="Proteomes" id="UP001501581"/>
    </source>
</evidence>
<organism evidence="1 2">
    <name type="scientific">Nocardioides dubius</name>
    <dbReference type="NCBI Taxonomy" id="317019"/>
    <lineage>
        <taxon>Bacteria</taxon>
        <taxon>Bacillati</taxon>
        <taxon>Actinomycetota</taxon>
        <taxon>Actinomycetes</taxon>
        <taxon>Propionibacteriales</taxon>
        <taxon>Nocardioidaceae</taxon>
        <taxon>Nocardioides</taxon>
    </lineage>
</organism>
<dbReference type="CDD" id="cd07812">
    <property type="entry name" value="SRPBCC"/>
    <property type="match status" value="1"/>
</dbReference>
<gene>
    <name evidence="1" type="ORF">GCM10009668_25410</name>
</gene>
<reference evidence="2" key="1">
    <citation type="journal article" date="2019" name="Int. J. Syst. Evol. Microbiol.">
        <title>The Global Catalogue of Microorganisms (GCM) 10K type strain sequencing project: providing services to taxonomists for standard genome sequencing and annotation.</title>
        <authorList>
            <consortium name="The Broad Institute Genomics Platform"/>
            <consortium name="The Broad Institute Genome Sequencing Center for Infectious Disease"/>
            <person name="Wu L."/>
            <person name="Ma J."/>
        </authorList>
    </citation>
    <scope>NUCLEOTIDE SEQUENCE [LARGE SCALE GENOMIC DNA]</scope>
    <source>
        <strain evidence="2">JCM 13008</strain>
    </source>
</reference>
<name>A0ABP4EH27_9ACTN</name>
<dbReference type="EMBL" id="BAAALG010000010">
    <property type="protein sequence ID" value="GAA1104963.1"/>
    <property type="molecule type" value="Genomic_DNA"/>
</dbReference>
<sequence length="150" mass="16636">METDLHAEIEIAAPPAAVWQLISDPAQMPRWSPQVESVRMPEGAVEVGTRFTNRNRDGDLAWVTHGEIVRYQAEREIAFRIEENWVTWSLALEPTSAGTLLRQHRDTAEGISPLSKELADGFYGGVQAYGEVMLAGMRETLAAIKETAEA</sequence>
<keyword evidence="2" id="KW-1185">Reference proteome</keyword>
<dbReference type="InterPro" id="IPR023393">
    <property type="entry name" value="START-like_dom_sf"/>
</dbReference>
<dbReference type="InterPro" id="IPR019587">
    <property type="entry name" value="Polyketide_cyclase/dehydratase"/>
</dbReference>
<comment type="caution">
    <text evidence="1">The sequence shown here is derived from an EMBL/GenBank/DDBJ whole genome shotgun (WGS) entry which is preliminary data.</text>
</comment>
<dbReference type="SUPFAM" id="SSF55961">
    <property type="entry name" value="Bet v1-like"/>
    <property type="match status" value="1"/>
</dbReference>
<dbReference type="Pfam" id="PF10604">
    <property type="entry name" value="Polyketide_cyc2"/>
    <property type="match status" value="1"/>
</dbReference>
<proteinExistence type="predicted"/>
<evidence type="ECO:0000313" key="1">
    <source>
        <dbReference type="EMBL" id="GAA1104963.1"/>
    </source>
</evidence>
<dbReference type="RefSeq" id="WP_343994964.1">
    <property type="nucleotide sequence ID" value="NZ_BAAALG010000010.1"/>
</dbReference>
<dbReference type="Gene3D" id="3.30.530.20">
    <property type="match status" value="1"/>
</dbReference>
<protein>
    <submittedName>
        <fullName evidence="1">SRPBCC family protein</fullName>
    </submittedName>
</protein>
<dbReference type="Proteomes" id="UP001501581">
    <property type="component" value="Unassembled WGS sequence"/>
</dbReference>
<accession>A0ABP4EH27</accession>